<dbReference type="EMBL" id="HG994580">
    <property type="protein sequence ID" value="CAF2752258.1"/>
    <property type="molecule type" value="Genomic_DNA"/>
</dbReference>
<protein>
    <submittedName>
        <fullName evidence="2">RNASEH2C</fullName>
    </submittedName>
</protein>
<proteinExistence type="predicted"/>
<sequence>MDQIQIQKSINNNKKNVHYVPVETEDYDGSAESEVKNYFEKKIKIDDVTSSGDLTNTLRGYPLNGKIFQIPEGYSGLIVKDGCRKTLSVKEDKEVRTIGEIDSFYYWNYDKNVNAQDDGLRMAMEWLPIAKALHSDYYPFLPVVLMFECSSFSRRNLAMSSQCMSIDCVQDTCNEKLYCRPPSSSSFLECNGDFYVQLLELKRRNEMRLKQLEHRFKRRYSDVSVDRYIYGDCNGSNSTSDESLEKSDHMIKEIKSTRRNEAKSRKRRTKSAPASDKKQKTIIEPFSMTVREEKKSKEKKLLLEMKLEHDLETKEEHEDEIFQRNFKASAVPKHVNKSLFRSMVLENPQRYGGDKVSKYLTSNEIQKSKSMSDLNHFHAKPFPTHIFTNYAYERMKEAEEYRKIRREIRQKSPP</sequence>
<dbReference type="AlphaFoldDB" id="A0A7R8GYQ9"/>
<evidence type="ECO:0000256" key="1">
    <source>
        <dbReference type="SAM" id="MobiDB-lite"/>
    </source>
</evidence>
<dbReference type="OrthoDB" id="6222486at2759"/>
<dbReference type="CDD" id="cd09271">
    <property type="entry name" value="RNase_H2-C"/>
    <property type="match status" value="1"/>
</dbReference>
<dbReference type="GO" id="GO:0032299">
    <property type="term" value="C:ribonuclease H2 complex"/>
    <property type="evidence" value="ECO:0007669"/>
    <property type="project" value="InterPro"/>
</dbReference>
<gene>
    <name evidence="2" type="ORF">LSAA_1426</name>
</gene>
<dbReference type="GO" id="GO:0006401">
    <property type="term" value="P:RNA catabolic process"/>
    <property type="evidence" value="ECO:0007669"/>
    <property type="project" value="InterPro"/>
</dbReference>
<dbReference type="InterPro" id="IPR013924">
    <property type="entry name" value="RNase_H2_suC"/>
</dbReference>
<evidence type="ECO:0000313" key="2">
    <source>
        <dbReference type="EMBL" id="CAF2752258.1"/>
    </source>
</evidence>
<evidence type="ECO:0000313" key="3">
    <source>
        <dbReference type="Proteomes" id="UP000675881"/>
    </source>
</evidence>
<name>A0A7R8GYQ9_LEPSM</name>
<dbReference type="Pfam" id="PF10595">
    <property type="entry name" value="FAM161A_B"/>
    <property type="match status" value="1"/>
</dbReference>
<dbReference type="PANTHER" id="PTHR47204:SF1">
    <property type="entry name" value="RIBONUCLEASE H2 SUBUNIT C"/>
    <property type="match status" value="1"/>
</dbReference>
<organism evidence="2 3">
    <name type="scientific">Lepeophtheirus salmonis</name>
    <name type="common">Salmon louse</name>
    <name type="synonym">Caligus salmonis</name>
    <dbReference type="NCBI Taxonomy" id="72036"/>
    <lineage>
        <taxon>Eukaryota</taxon>
        <taxon>Metazoa</taxon>
        <taxon>Ecdysozoa</taxon>
        <taxon>Arthropoda</taxon>
        <taxon>Crustacea</taxon>
        <taxon>Multicrustacea</taxon>
        <taxon>Hexanauplia</taxon>
        <taxon>Copepoda</taxon>
        <taxon>Siphonostomatoida</taxon>
        <taxon>Caligidae</taxon>
        <taxon>Lepeophtheirus</taxon>
    </lineage>
</organism>
<dbReference type="PANTHER" id="PTHR47204">
    <property type="entry name" value="OS02G0168900 PROTEIN"/>
    <property type="match status" value="1"/>
</dbReference>
<dbReference type="InterPro" id="IPR019579">
    <property type="entry name" value="FAM161A/B"/>
</dbReference>
<dbReference type="Gene3D" id="2.40.128.680">
    <property type="match status" value="1"/>
</dbReference>
<accession>A0A7R8GYQ9</accession>
<reference evidence="2" key="1">
    <citation type="submission" date="2021-02" db="EMBL/GenBank/DDBJ databases">
        <authorList>
            <person name="Bekaert M."/>
        </authorList>
    </citation>
    <scope>NUCLEOTIDE SEQUENCE</scope>
    <source>
        <strain evidence="2">IoA-00</strain>
    </source>
</reference>
<dbReference type="Proteomes" id="UP000675881">
    <property type="component" value="Chromosome 1"/>
</dbReference>
<feature type="region of interest" description="Disordered" evidence="1">
    <location>
        <begin position="255"/>
        <end position="278"/>
    </location>
</feature>
<keyword evidence="3" id="KW-1185">Reference proteome</keyword>
<dbReference type="Pfam" id="PF08615">
    <property type="entry name" value="RNase_H2_suC"/>
    <property type="match status" value="1"/>
</dbReference>